<feature type="region of interest" description="Disordered" evidence="1">
    <location>
        <begin position="219"/>
        <end position="260"/>
    </location>
</feature>
<dbReference type="AlphaFoldDB" id="A0AAN7KGV7"/>
<accession>A0AAN7KGV7</accession>
<proteinExistence type="predicted"/>
<dbReference type="PANTHER" id="PTHR31659">
    <property type="entry name" value="PROTEIN: UPF0503-LIKE PROTEIN, PUTATIVE (DUF740)-RELATED"/>
    <property type="match status" value="1"/>
</dbReference>
<protein>
    <submittedName>
        <fullName evidence="2">Uncharacterized protein</fullName>
    </submittedName>
</protein>
<dbReference type="EMBL" id="JAXQNO010000024">
    <property type="protein sequence ID" value="KAK4762490.1"/>
    <property type="molecule type" value="Genomic_DNA"/>
</dbReference>
<dbReference type="PANTHER" id="PTHR31659:SF0">
    <property type="entry name" value="EMB|CAB61945.1"/>
    <property type="match status" value="1"/>
</dbReference>
<evidence type="ECO:0000313" key="3">
    <source>
        <dbReference type="Proteomes" id="UP001346149"/>
    </source>
</evidence>
<keyword evidence="3" id="KW-1185">Reference proteome</keyword>
<dbReference type="Pfam" id="PF05340">
    <property type="entry name" value="DUF740"/>
    <property type="match status" value="1"/>
</dbReference>
<dbReference type="Proteomes" id="UP001346149">
    <property type="component" value="Unassembled WGS sequence"/>
</dbReference>
<reference evidence="2 3" key="1">
    <citation type="journal article" date="2023" name="Hortic Res">
        <title>Pangenome of water caltrop reveals structural variations and asymmetric subgenome divergence after allopolyploidization.</title>
        <authorList>
            <person name="Zhang X."/>
            <person name="Chen Y."/>
            <person name="Wang L."/>
            <person name="Yuan Y."/>
            <person name="Fang M."/>
            <person name="Shi L."/>
            <person name="Lu R."/>
            <person name="Comes H.P."/>
            <person name="Ma Y."/>
            <person name="Chen Y."/>
            <person name="Huang G."/>
            <person name="Zhou Y."/>
            <person name="Zheng Z."/>
            <person name="Qiu Y."/>
        </authorList>
    </citation>
    <scope>NUCLEOTIDE SEQUENCE [LARGE SCALE GENOMIC DNA]</scope>
    <source>
        <strain evidence="2">F231</strain>
    </source>
</reference>
<comment type="caution">
    <text evidence="2">The sequence shown here is derived from an EMBL/GenBank/DDBJ whole genome shotgun (WGS) entry which is preliminary data.</text>
</comment>
<evidence type="ECO:0000256" key="1">
    <source>
        <dbReference type="SAM" id="MobiDB-lite"/>
    </source>
</evidence>
<sequence length="621" mass="70452">MTTLHHHSHYPYRSGRRLYVTCPLHPTSSAPPAAFCASCLRERLSDIDPNTLHEIPNPSVPRLRPDHLRRCRSYSVSRGECGAVHASAEPRRRSCDSRSQSSTLSDLFTLDDAGTGQKVESLPQLKEESDGEQDGGEIRVDVVQRVVAREENAAHNRRFYEDDFGADMELKSMKEFIDLEVHSKKQPRREIRAFWDVASMFSKRLTKWRWKEKMKSEKKRRECNGNDLRKDHESLDRGKLRLRETQSEVGEHGHGRRSCDTDPRLSLDACSLPINAGSLSLDGRRFSVDGGRIPMDVGRVSIDEPRASWDGYLIGGRNYDHNNHHHHHHQHYQHHNQRPNPMVSFLEDVKVIDSMLKNRAQVEEQLNVVDEGGSPGGSVQTWDYYKDCVGSQRRRRSFDWSNSRRKGPLLDTDELKSMSNAKVSPTTTELFYGAKLLFSERKLGDPDSKLTQEDGCRRSVDSASKSVMLGAGGNDPRLCKKFQKWDKVKSFWGMIQGKNKSSRCSDEGKIENGFLEDQAVPDAWQTPYRVSFGGVANEVIESRLARSCSVSARNSSATAVEARCMRSREECGMQRNQSIKYSSSNADNGLLRFYLTPVRSTRSKSMKSRLRKAHALAKGAI</sequence>
<organism evidence="2 3">
    <name type="scientific">Trapa natans</name>
    <name type="common">Water chestnut</name>
    <dbReference type="NCBI Taxonomy" id="22666"/>
    <lineage>
        <taxon>Eukaryota</taxon>
        <taxon>Viridiplantae</taxon>
        <taxon>Streptophyta</taxon>
        <taxon>Embryophyta</taxon>
        <taxon>Tracheophyta</taxon>
        <taxon>Spermatophyta</taxon>
        <taxon>Magnoliopsida</taxon>
        <taxon>eudicotyledons</taxon>
        <taxon>Gunneridae</taxon>
        <taxon>Pentapetalae</taxon>
        <taxon>rosids</taxon>
        <taxon>malvids</taxon>
        <taxon>Myrtales</taxon>
        <taxon>Lythraceae</taxon>
        <taxon>Trapa</taxon>
    </lineage>
</organism>
<evidence type="ECO:0000313" key="2">
    <source>
        <dbReference type="EMBL" id="KAK4762490.1"/>
    </source>
</evidence>
<gene>
    <name evidence="2" type="ORF">SAY86_008258</name>
</gene>
<dbReference type="InterPro" id="IPR008004">
    <property type="entry name" value="OCTOPUS-like"/>
</dbReference>
<name>A0AAN7KGV7_TRANT</name>